<dbReference type="AlphaFoldDB" id="A0A402ALQ1"/>
<keyword evidence="1" id="KW-0472">Membrane</keyword>
<proteinExistence type="predicted"/>
<keyword evidence="3" id="KW-1185">Reference proteome</keyword>
<dbReference type="Pfam" id="PF11667">
    <property type="entry name" value="DUF3267"/>
    <property type="match status" value="1"/>
</dbReference>
<dbReference type="Proteomes" id="UP000287188">
    <property type="component" value="Unassembled WGS sequence"/>
</dbReference>
<name>A0A402ALQ1_9CHLR</name>
<reference evidence="3" key="1">
    <citation type="submission" date="2018-12" db="EMBL/GenBank/DDBJ databases">
        <title>Tengunoibacter tsumagoiensis gen. nov., sp. nov., Dictyobacter kobayashii sp. nov., D. alpinus sp. nov., and D. joshuensis sp. nov. and description of Dictyobacteraceae fam. nov. within the order Ktedonobacterales isolated from Tengu-no-mugimeshi.</title>
        <authorList>
            <person name="Wang C.M."/>
            <person name="Zheng Y."/>
            <person name="Sakai Y."/>
            <person name="Toyoda A."/>
            <person name="Minakuchi Y."/>
            <person name="Abe K."/>
            <person name="Yokota A."/>
            <person name="Yabe S."/>
        </authorList>
    </citation>
    <scope>NUCLEOTIDE SEQUENCE [LARGE SCALE GENOMIC DNA]</scope>
    <source>
        <strain evidence="3">Uno11</strain>
    </source>
</reference>
<keyword evidence="1" id="KW-1133">Transmembrane helix</keyword>
<feature type="transmembrane region" description="Helical" evidence="1">
    <location>
        <begin position="82"/>
        <end position="111"/>
    </location>
</feature>
<dbReference type="OrthoDB" id="160098at2"/>
<dbReference type="RefSeq" id="WP_126551810.1">
    <property type="nucleotide sequence ID" value="NZ_BIFS01000001.1"/>
</dbReference>
<keyword evidence="1" id="KW-0812">Transmembrane</keyword>
<evidence type="ECO:0000313" key="3">
    <source>
        <dbReference type="Proteomes" id="UP000287188"/>
    </source>
</evidence>
<organism evidence="2 3">
    <name type="scientific">Dictyobacter kobayashii</name>
    <dbReference type="NCBI Taxonomy" id="2014872"/>
    <lineage>
        <taxon>Bacteria</taxon>
        <taxon>Bacillati</taxon>
        <taxon>Chloroflexota</taxon>
        <taxon>Ktedonobacteria</taxon>
        <taxon>Ktedonobacterales</taxon>
        <taxon>Dictyobacteraceae</taxon>
        <taxon>Dictyobacter</taxon>
    </lineage>
</organism>
<dbReference type="EMBL" id="BIFS01000001">
    <property type="protein sequence ID" value="GCE20062.1"/>
    <property type="molecule type" value="Genomic_DNA"/>
</dbReference>
<evidence type="ECO:0008006" key="4">
    <source>
        <dbReference type="Google" id="ProtNLM"/>
    </source>
</evidence>
<evidence type="ECO:0000313" key="2">
    <source>
        <dbReference type="EMBL" id="GCE20062.1"/>
    </source>
</evidence>
<gene>
    <name evidence="2" type="ORF">KDK_38620</name>
</gene>
<feature type="transmembrane region" description="Helical" evidence="1">
    <location>
        <begin position="139"/>
        <end position="161"/>
    </location>
</feature>
<dbReference type="InterPro" id="IPR021683">
    <property type="entry name" value="DUF3267"/>
</dbReference>
<accession>A0A402ALQ1</accession>
<sequence length="215" mass="24041">MALFLIDRFHARQRDEQQLLIDSGHLEKKEELALLEGEQLRPLAVLSLQMFIWGGLFFVILNLLSYHWHYQLWLAPLTPLSVISWIILNVIGYLLILCVHELIHGAVFALWGGQPHFGAKLPLALYCGARQQLFRRNHYLAVGLAPLIVLTLLGILVTIFYPGPASYLLLAFAGNFSGAAGDVVVAQRVARLSNSVLIEDTEVGYTAWELAEQPS</sequence>
<evidence type="ECO:0000256" key="1">
    <source>
        <dbReference type="SAM" id="Phobius"/>
    </source>
</evidence>
<comment type="caution">
    <text evidence="2">The sequence shown here is derived from an EMBL/GenBank/DDBJ whole genome shotgun (WGS) entry which is preliminary data.</text>
</comment>
<feature type="transmembrane region" description="Helical" evidence="1">
    <location>
        <begin position="50"/>
        <end position="70"/>
    </location>
</feature>
<protein>
    <recommendedName>
        <fullName evidence="4">DUF3267 domain-containing protein</fullName>
    </recommendedName>
</protein>